<accession>A0A8S1W8M5</accession>
<organism evidence="1 2">
    <name type="scientific">Paramecium octaurelia</name>
    <dbReference type="NCBI Taxonomy" id="43137"/>
    <lineage>
        <taxon>Eukaryota</taxon>
        <taxon>Sar</taxon>
        <taxon>Alveolata</taxon>
        <taxon>Ciliophora</taxon>
        <taxon>Intramacronucleata</taxon>
        <taxon>Oligohymenophorea</taxon>
        <taxon>Peniculida</taxon>
        <taxon>Parameciidae</taxon>
        <taxon>Paramecium</taxon>
    </lineage>
</organism>
<proteinExistence type="predicted"/>
<protein>
    <submittedName>
        <fullName evidence="1">Uncharacterized protein</fullName>
    </submittedName>
</protein>
<evidence type="ECO:0000313" key="2">
    <source>
        <dbReference type="Proteomes" id="UP000683925"/>
    </source>
</evidence>
<comment type="caution">
    <text evidence="1">The sequence shown here is derived from an EMBL/GenBank/DDBJ whole genome shotgun (WGS) entry which is preliminary data.</text>
</comment>
<evidence type="ECO:0000313" key="1">
    <source>
        <dbReference type="EMBL" id="CAD8185183.1"/>
    </source>
</evidence>
<reference evidence="1" key="1">
    <citation type="submission" date="2021-01" db="EMBL/GenBank/DDBJ databases">
        <authorList>
            <consortium name="Genoscope - CEA"/>
            <person name="William W."/>
        </authorList>
    </citation>
    <scope>NUCLEOTIDE SEQUENCE</scope>
</reference>
<dbReference type="AlphaFoldDB" id="A0A8S1W8M5"/>
<dbReference type="EMBL" id="CAJJDP010000084">
    <property type="protein sequence ID" value="CAD8185183.1"/>
    <property type="molecule type" value="Genomic_DNA"/>
</dbReference>
<keyword evidence="2" id="KW-1185">Reference proteome</keyword>
<dbReference type="OrthoDB" id="10605878at2759"/>
<dbReference type="Proteomes" id="UP000683925">
    <property type="component" value="Unassembled WGS sequence"/>
</dbReference>
<gene>
    <name evidence="1" type="ORF">POCTA_138.1.T0850022</name>
</gene>
<name>A0A8S1W8M5_PAROT</name>
<sequence length="145" mass="17602">MMQNSIYIQLNYLRLIFQGLNLDKKFKWKQILNTQLHFSDFKQKEIKKQQYFKYQIQSTKDILENYESTKQFTLLFSSDEINILIIHRMIMMPCNIKNIVLHQPSFQNLMKFHQMIHNIQMVQVWLTIKQLIEATTFSKLIEVDP</sequence>